<evidence type="ECO:0000313" key="3">
    <source>
        <dbReference type="Proteomes" id="UP001500909"/>
    </source>
</evidence>
<sequence length="189" mass="21026">MGNDEGDTRTRTNQTAAARMRLLTAEHLTPTRGAPTHGRTATMAHSPAPVDLDTVDYLSAARTEAITFTRRHAPDAGPAPADAADVYAWMDEHTQTIQPAAQDQRRTLEIRHALEAHLRIDRDDSRGLIRRHRCPRCHCLGVVWSEPLQRAVCGSGRCVDNKARPSTWSVYQLAEARVADQNRMLRTAT</sequence>
<reference evidence="2 3" key="1">
    <citation type="journal article" date="2019" name="Int. J. Syst. Evol. Microbiol.">
        <title>The Global Catalogue of Microorganisms (GCM) 10K type strain sequencing project: providing services to taxonomists for standard genome sequencing and annotation.</title>
        <authorList>
            <consortium name="The Broad Institute Genomics Platform"/>
            <consortium name="The Broad Institute Genome Sequencing Center for Infectious Disease"/>
            <person name="Wu L."/>
            <person name="Ma J."/>
        </authorList>
    </citation>
    <scope>NUCLEOTIDE SEQUENCE [LARGE SCALE GENOMIC DNA]</scope>
    <source>
        <strain evidence="2 3">JCM 4805</strain>
    </source>
</reference>
<organism evidence="2 3">
    <name type="scientific">Streptomyces olivaceiscleroticus</name>
    <dbReference type="NCBI Taxonomy" id="68245"/>
    <lineage>
        <taxon>Bacteria</taxon>
        <taxon>Bacillati</taxon>
        <taxon>Actinomycetota</taxon>
        <taxon>Actinomycetes</taxon>
        <taxon>Kitasatosporales</taxon>
        <taxon>Streptomycetaceae</taxon>
        <taxon>Streptomyces</taxon>
    </lineage>
</organism>
<protein>
    <submittedName>
        <fullName evidence="2">Uncharacterized protein</fullName>
    </submittedName>
</protein>
<accession>A0ABN1BM20</accession>
<keyword evidence="3" id="KW-1185">Reference proteome</keyword>
<dbReference type="EMBL" id="BAAABY010000070">
    <property type="protein sequence ID" value="GAA0500854.1"/>
    <property type="molecule type" value="Genomic_DNA"/>
</dbReference>
<gene>
    <name evidence="2" type="ORF">GCM10010361_77930</name>
</gene>
<evidence type="ECO:0000256" key="1">
    <source>
        <dbReference type="SAM" id="MobiDB-lite"/>
    </source>
</evidence>
<dbReference type="Proteomes" id="UP001500909">
    <property type="component" value="Unassembled WGS sequence"/>
</dbReference>
<name>A0ABN1BM20_9ACTN</name>
<feature type="region of interest" description="Disordered" evidence="1">
    <location>
        <begin position="28"/>
        <end position="47"/>
    </location>
</feature>
<comment type="caution">
    <text evidence="2">The sequence shown here is derived from an EMBL/GenBank/DDBJ whole genome shotgun (WGS) entry which is preliminary data.</text>
</comment>
<dbReference type="RefSeq" id="WP_346100424.1">
    <property type="nucleotide sequence ID" value="NZ_BAAABY010000070.1"/>
</dbReference>
<evidence type="ECO:0000313" key="2">
    <source>
        <dbReference type="EMBL" id="GAA0500854.1"/>
    </source>
</evidence>
<proteinExistence type="predicted"/>